<protein>
    <submittedName>
        <fullName evidence="2">Type II secretion system protein</fullName>
    </submittedName>
</protein>
<reference evidence="3" key="1">
    <citation type="submission" date="2018-09" db="EMBL/GenBank/DDBJ databases">
        <authorList>
            <person name="Livingstone P.G."/>
            <person name="Whitworth D.E."/>
        </authorList>
    </citation>
    <scope>NUCLEOTIDE SEQUENCE [LARGE SCALE GENOMIC DNA]</scope>
    <source>
        <strain evidence="3">CA054A</strain>
    </source>
</reference>
<dbReference type="AlphaFoldDB" id="A0A3A8I899"/>
<organism evidence="2 3">
    <name type="scientific">Corallococcus terminator</name>
    <dbReference type="NCBI Taxonomy" id="2316733"/>
    <lineage>
        <taxon>Bacteria</taxon>
        <taxon>Pseudomonadati</taxon>
        <taxon>Myxococcota</taxon>
        <taxon>Myxococcia</taxon>
        <taxon>Myxococcales</taxon>
        <taxon>Cystobacterineae</taxon>
        <taxon>Myxococcaceae</taxon>
        <taxon>Corallococcus</taxon>
    </lineage>
</organism>
<comment type="caution">
    <text evidence="2">The sequence shown here is derived from an EMBL/GenBank/DDBJ whole genome shotgun (WGS) entry which is preliminary data.</text>
</comment>
<gene>
    <name evidence="2" type="ORF">D7V88_28425</name>
</gene>
<sequence length="202" mass="21580">MSPSVRLDTHGRARGSGLLEVLISMGILALAAVGAVMGMVAATRDVKDGQVLQGRRMLLEARVQRLWLASKSDLLLQAVDRPGTFPPEIPFGTAPWTLDPSAPVTADVGTGAYFRVKPTGEVEPMTGVPANTPCVDSTPDSVLPKDVYCREILVTKGLPRDLPPASQALVPAGALPFTVWTRVFRKGDSLERAVVHSEVFVQ</sequence>
<dbReference type="EMBL" id="RAVZ01000240">
    <property type="protein sequence ID" value="RKG79657.1"/>
    <property type="molecule type" value="Genomic_DNA"/>
</dbReference>
<keyword evidence="1" id="KW-1133">Transmembrane helix</keyword>
<dbReference type="RefSeq" id="WP_120543762.1">
    <property type="nucleotide sequence ID" value="NZ_RAVZ01000240.1"/>
</dbReference>
<proteinExistence type="predicted"/>
<dbReference type="OrthoDB" id="5510243at2"/>
<evidence type="ECO:0000313" key="2">
    <source>
        <dbReference type="EMBL" id="RKG79657.1"/>
    </source>
</evidence>
<dbReference type="Proteomes" id="UP000268094">
    <property type="component" value="Unassembled WGS sequence"/>
</dbReference>
<name>A0A3A8I899_9BACT</name>
<evidence type="ECO:0000256" key="1">
    <source>
        <dbReference type="SAM" id="Phobius"/>
    </source>
</evidence>
<keyword evidence="1" id="KW-0812">Transmembrane</keyword>
<feature type="transmembrane region" description="Helical" evidence="1">
    <location>
        <begin position="21"/>
        <end position="42"/>
    </location>
</feature>
<keyword evidence="1" id="KW-0472">Membrane</keyword>
<evidence type="ECO:0000313" key="3">
    <source>
        <dbReference type="Proteomes" id="UP000268094"/>
    </source>
</evidence>
<keyword evidence="3" id="KW-1185">Reference proteome</keyword>
<accession>A0A3A8I899</accession>